<keyword evidence="1" id="KW-0472">Membrane</keyword>
<dbReference type="AlphaFoldDB" id="V7AEZ7"/>
<dbReference type="OMA" id="ISCQNRE"/>
<sequence length="136" mass="15663">MCAPYPFGVKKETTYYQVTALTVGHCCSSKRAPSHHEFTSRNRPRILILLSCQGRTPDPEEKKDQRGGGKLNLFRWKMLSDIEKTGKRVKQNLSPQQKGDWKDLLLMSISFAVYVYISQMLVCAYFAWTTAPKPMW</sequence>
<dbReference type="OrthoDB" id="1938779at2759"/>
<evidence type="ECO:0000313" key="2">
    <source>
        <dbReference type="EMBL" id="ESW03423.1"/>
    </source>
</evidence>
<dbReference type="Gramene" id="ESW03423">
    <property type="protein sequence ID" value="ESW03423"/>
    <property type="gene ID" value="PHAVU_011G012800g"/>
</dbReference>
<gene>
    <name evidence="2" type="ORF">PHAVU_011G012800g</name>
</gene>
<keyword evidence="3" id="KW-1185">Reference proteome</keyword>
<dbReference type="EMBL" id="CM002298">
    <property type="protein sequence ID" value="ESW03423.1"/>
    <property type="molecule type" value="Genomic_DNA"/>
</dbReference>
<organism evidence="2 3">
    <name type="scientific">Phaseolus vulgaris</name>
    <name type="common">Kidney bean</name>
    <name type="synonym">French bean</name>
    <dbReference type="NCBI Taxonomy" id="3885"/>
    <lineage>
        <taxon>Eukaryota</taxon>
        <taxon>Viridiplantae</taxon>
        <taxon>Streptophyta</taxon>
        <taxon>Embryophyta</taxon>
        <taxon>Tracheophyta</taxon>
        <taxon>Spermatophyta</taxon>
        <taxon>Magnoliopsida</taxon>
        <taxon>eudicotyledons</taxon>
        <taxon>Gunneridae</taxon>
        <taxon>Pentapetalae</taxon>
        <taxon>rosids</taxon>
        <taxon>fabids</taxon>
        <taxon>Fabales</taxon>
        <taxon>Fabaceae</taxon>
        <taxon>Papilionoideae</taxon>
        <taxon>50 kb inversion clade</taxon>
        <taxon>NPAAA clade</taxon>
        <taxon>indigoferoid/millettioid clade</taxon>
        <taxon>Phaseoleae</taxon>
        <taxon>Phaseolus</taxon>
    </lineage>
</organism>
<dbReference type="eggNOG" id="ENOG502S7NN">
    <property type="taxonomic scope" value="Eukaryota"/>
</dbReference>
<keyword evidence="1" id="KW-0812">Transmembrane</keyword>
<protein>
    <submittedName>
        <fullName evidence="2">Uncharacterized protein</fullName>
    </submittedName>
</protein>
<name>V7AEZ7_PHAVU</name>
<evidence type="ECO:0000313" key="3">
    <source>
        <dbReference type="Proteomes" id="UP000000226"/>
    </source>
</evidence>
<dbReference type="Proteomes" id="UP000000226">
    <property type="component" value="Chromosome 11"/>
</dbReference>
<reference evidence="3" key="1">
    <citation type="journal article" date="2014" name="Nat. Genet.">
        <title>A reference genome for common bean and genome-wide analysis of dual domestications.</title>
        <authorList>
            <person name="Schmutz J."/>
            <person name="McClean P.E."/>
            <person name="Mamidi S."/>
            <person name="Wu G.A."/>
            <person name="Cannon S.B."/>
            <person name="Grimwood J."/>
            <person name="Jenkins J."/>
            <person name="Shu S."/>
            <person name="Song Q."/>
            <person name="Chavarro C."/>
            <person name="Torres-Torres M."/>
            <person name="Geffroy V."/>
            <person name="Moghaddam S.M."/>
            <person name="Gao D."/>
            <person name="Abernathy B."/>
            <person name="Barry K."/>
            <person name="Blair M."/>
            <person name="Brick M.A."/>
            <person name="Chovatia M."/>
            <person name="Gepts P."/>
            <person name="Goodstein D.M."/>
            <person name="Gonzales M."/>
            <person name="Hellsten U."/>
            <person name="Hyten D.L."/>
            <person name="Jia G."/>
            <person name="Kelly J.D."/>
            <person name="Kudrna D."/>
            <person name="Lee R."/>
            <person name="Richard M.M."/>
            <person name="Miklas P.N."/>
            <person name="Osorno J.M."/>
            <person name="Rodrigues J."/>
            <person name="Thareau V."/>
            <person name="Urrea C.A."/>
            <person name="Wang M."/>
            <person name="Yu Y."/>
            <person name="Zhang M."/>
            <person name="Wing R.A."/>
            <person name="Cregan P.B."/>
            <person name="Rokhsar D.S."/>
            <person name="Jackson S.A."/>
        </authorList>
    </citation>
    <scope>NUCLEOTIDE SEQUENCE [LARGE SCALE GENOMIC DNA]</scope>
    <source>
        <strain evidence="3">cv. G19833</strain>
    </source>
</reference>
<keyword evidence="1" id="KW-1133">Transmembrane helix</keyword>
<dbReference type="STRING" id="3885.V7AEZ7"/>
<accession>V7AEZ7</accession>
<proteinExistence type="predicted"/>
<evidence type="ECO:0000256" key="1">
    <source>
        <dbReference type="SAM" id="Phobius"/>
    </source>
</evidence>
<feature type="transmembrane region" description="Helical" evidence="1">
    <location>
        <begin position="104"/>
        <end position="128"/>
    </location>
</feature>